<accession>A0A4Q2R8L2</accession>
<keyword evidence="2" id="KW-1185">Reference proteome</keyword>
<reference evidence="1 2" key="1">
    <citation type="submission" date="2018-09" db="EMBL/GenBank/DDBJ databases">
        <authorList>
            <person name="Grouzdev D.S."/>
            <person name="Krutkina M.S."/>
        </authorList>
    </citation>
    <scope>NUCLEOTIDE SEQUENCE [LARGE SCALE GENOMIC DNA]</scope>
    <source>
        <strain evidence="1 2">RmlP001</strain>
    </source>
</reference>
<proteinExistence type="predicted"/>
<dbReference type="Proteomes" id="UP000289411">
    <property type="component" value="Unassembled WGS sequence"/>
</dbReference>
<comment type="caution">
    <text evidence="1">The sequence shown here is derived from an EMBL/GenBank/DDBJ whole genome shotgun (WGS) entry which is preliminary data.</text>
</comment>
<dbReference type="OrthoDB" id="5450497at2"/>
<evidence type="ECO:0000313" key="2">
    <source>
        <dbReference type="Proteomes" id="UP000289411"/>
    </source>
</evidence>
<evidence type="ECO:0000313" key="1">
    <source>
        <dbReference type="EMBL" id="RYB03059.1"/>
    </source>
</evidence>
<organism evidence="1 2">
    <name type="scientific">Lichenibacterium ramalinae</name>
    <dbReference type="NCBI Taxonomy" id="2316527"/>
    <lineage>
        <taxon>Bacteria</taxon>
        <taxon>Pseudomonadati</taxon>
        <taxon>Pseudomonadota</taxon>
        <taxon>Alphaproteobacteria</taxon>
        <taxon>Hyphomicrobiales</taxon>
        <taxon>Lichenihabitantaceae</taxon>
        <taxon>Lichenibacterium</taxon>
    </lineage>
</organism>
<name>A0A4Q2R8L2_9HYPH</name>
<protein>
    <submittedName>
        <fullName evidence="1">Uncharacterized protein</fullName>
    </submittedName>
</protein>
<dbReference type="EMBL" id="QYBC01000016">
    <property type="protein sequence ID" value="RYB03059.1"/>
    <property type="molecule type" value="Genomic_DNA"/>
</dbReference>
<reference evidence="1 2" key="2">
    <citation type="submission" date="2019-02" db="EMBL/GenBank/DDBJ databases">
        <title>'Lichenibacterium ramalinii' gen. nov. sp. nov., 'Lichenibacterium minor' gen. nov. sp. nov.</title>
        <authorList>
            <person name="Pankratov T."/>
        </authorList>
    </citation>
    <scope>NUCLEOTIDE SEQUENCE [LARGE SCALE GENOMIC DNA]</scope>
    <source>
        <strain evidence="1 2">RmlP001</strain>
    </source>
</reference>
<sequence length="222" mass="24552">MPRHCRSPGCTAEATRYGAFCTSHKATLRRHGDADQRGITKADLKAPLRAIRGRVERNSGNPVWGQSEGRWQEVVSHAHAVLARQGAGSAYVRQAASETVKLAETVEARTVMETAFAVYLMADQQPRRFASDRAFRVQLVRRLRGLAEANAGTWFDHDTGRMKRVYRELPPQAAKVMGEWCAKAFGAVGLFLARMDREQREAAARKADADRAAMTAALEALT</sequence>
<dbReference type="AlphaFoldDB" id="A0A4Q2R8L2"/>
<gene>
    <name evidence="1" type="ORF">D3272_18490</name>
</gene>